<evidence type="ECO:0000256" key="5">
    <source>
        <dbReference type="SAM" id="MobiDB-lite"/>
    </source>
</evidence>
<dbReference type="InterPro" id="IPR009072">
    <property type="entry name" value="Histone-fold"/>
</dbReference>
<gene>
    <name evidence="7" type="ORF">P154DRAFT_523324</name>
</gene>
<evidence type="ECO:0000256" key="3">
    <source>
        <dbReference type="ARBA" id="ARBA00023163"/>
    </source>
</evidence>
<dbReference type="AlphaFoldDB" id="A0A6A5WDM5"/>
<sequence length="257" mass="28704">MSSDLFINLLRPAVIQILRAQGFHGAKPSVVDTLTDITARYIVLLTTRTLEFSQHNHDDALPSVTDVRLAMQDCGLLVPTLTPSEEIWKEMLRKPLEDYEESTGARANEAERRDAEDTADVREFVNWFESKANKELGRIASLRVGKPAPQPVGTTEALDQMEMEDYLTTLMKKHSKTGVESRFKGTVLGHDLDPRSIKIEGGPVDSINEWCRRTREKSAKLAETAQEKGDMDTELDDDEDALGSPDAFGSPDEMIVE</sequence>
<protein>
    <submittedName>
        <fullName evidence="7">Bromodomain associated domain-containing protein</fullName>
    </submittedName>
</protein>
<dbReference type="Pfam" id="PF07524">
    <property type="entry name" value="Bromo_TP"/>
    <property type="match status" value="1"/>
</dbReference>
<dbReference type="EMBL" id="ML977595">
    <property type="protein sequence ID" value="KAF1999537.1"/>
    <property type="molecule type" value="Genomic_DNA"/>
</dbReference>
<dbReference type="Proteomes" id="UP000799779">
    <property type="component" value="Unassembled WGS sequence"/>
</dbReference>
<dbReference type="Gene3D" id="1.10.20.10">
    <property type="entry name" value="Histone, subunit A"/>
    <property type="match status" value="1"/>
</dbReference>
<feature type="region of interest" description="Disordered" evidence="5">
    <location>
        <begin position="217"/>
        <end position="257"/>
    </location>
</feature>
<evidence type="ECO:0000256" key="2">
    <source>
        <dbReference type="ARBA" id="ARBA00023015"/>
    </source>
</evidence>
<dbReference type="SMART" id="SM00576">
    <property type="entry name" value="BTP"/>
    <property type="match status" value="1"/>
</dbReference>
<proteinExistence type="predicted"/>
<feature type="domain" description="Bromodomain associated" evidence="6">
    <location>
        <begin position="3"/>
        <end position="80"/>
    </location>
</feature>
<dbReference type="GO" id="GO:0046982">
    <property type="term" value="F:protein heterodimerization activity"/>
    <property type="evidence" value="ECO:0007669"/>
    <property type="project" value="InterPro"/>
</dbReference>
<keyword evidence="4" id="KW-0539">Nucleus</keyword>
<evidence type="ECO:0000313" key="7">
    <source>
        <dbReference type="EMBL" id="KAF1999537.1"/>
    </source>
</evidence>
<dbReference type="CDD" id="cd00076">
    <property type="entry name" value="HFD_SF"/>
    <property type="match status" value="1"/>
</dbReference>
<dbReference type="GO" id="GO:0005634">
    <property type="term" value="C:nucleus"/>
    <property type="evidence" value="ECO:0007669"/>
    <property type="project" value="UniProtKB-SubCell"/>
</dbReference>
<feature type="compositionally biased region" description="Acidic residues" evidence="5">
    <location>
        <begin position="232"/>
        <end position="241"/>
    </location>
</feature>
<keyword evidence="3" id="KW-0804">Transcription</keyword>
<comment type="subcellular location">
    <subcellularLocation>
        <location evidence="1">Nucleus</location>
    </subcellularLocation>
</comment>
<evidence type="ECO:0000256" key="4">
    <source>
        <dbReference type="ARBA" id="ARBA00023242"/>
    </source>
</evidence>
<keyword evidence="8" id="KW-1185">Reference proteome</keyword>
<feature type="compositionally biased region" description="Basic and acidic residues" evidence="5">
    <location>
        <begin position="217"/>
        <end position="231"/>
    </location>
</feature>
<dbReference type="InterPro" id="IPR006565">
    <property type="entry name" value="BTP"/>
</dbReference>
<accession>A0A6A5WDM5</accession>
<evidence type="ECO:0000259" key="6">
    <source>
        <dbReference type="SMART" id="SM00576"/>
    </source>
</evidence>
<dbReference type="OrthoDB" id="5402929at2759"/>
<organism evidence="7 8">
    <name type="scientific">Amniculicola lignicola CBS 123094</name>
    <dbReference type="NCBI Taxonomy" id="1392246"/>
    <lineage>
        <taxon>Eukaryota</taxon>
        <taxon>Fungi</taxon>
        <taxon>Dikarya</taxon>
        <taxon>Ascomycota</taxon>
        <taxon>Pezizomycotina</taxon>
        <taxon>Dothideomycetes</taxon>
        <taxon>Pleosporomycetidae</taxon>
        <taxon>Pleosporales</taxon>
        <taxon>Amniculicolaceae</taxon>
        <taxon>Amniculicola</taxon>
    </lineage>
</organism>
<name>A0A6A5WDM5_9PLEO</name>
<evidence type="ECO:0000256" key="1">
    <source>
        <dbReference type="ARBA" id="ARBA00004123"/>
    </source>
</evidence>
<reference evidence="7" key="1">
    <citation type="journal article" date="2020" name="Stud. Mycol.">
        <title>101 Dothideomycetes genomes: a test case for predicting lifestyles and emergence of pathogens.</title>
        <authorList>
            <person name="Haridas S."/>
            <person name="Albert R."/>
            <person name="Binder M."/>
            <person name="Bloem J."/>
            <person name="Labutti K."/>
            <person name="Salamov A."/>
            <person name="Andreopoulos B."/>
            <person name="Baker S."/>
            <person name="Barry K."/>
            <person name="Bills G."/>
            <person name="Bluhm B."/>
            <person name="Cannon C."/>
            <person name="Castanera R."/>
            <person name="Culley D."/>
            <person name="Daum C."/>
            <person name="Ezra D."/>
            <person name="Gonzalez J."/>
            <person name="Henrissat B."/>
            <person name="Kuo A."/>
            <person name="Liang C."/>
            <person name="Lipzen A."/>
            <person name="Lutzoni F."/>
            <person name="Magnuson J."/>
            <person name="Mondo S."/>
            <person name="Nolan M."/>
            <person name="Ohm R."/>
            <person name="Pangilinan J."/>
            <person name="Park H.-J."/>
            <person name="Ramirez L."/>
            <person name="Alfaro M."/>
            <person name="Sun H."/>
            <person name="Tritt A."/>
            <person name="Yoshinaga Y."/>
            <person name="Zwiers L.-H."/>
            <person name="Turgeon B."/>
            <person name="Goodwin S."/>
            <person name="Spatafora J."/>
            <person name="Crous P."/>
            <person name="Grigoriev I."/>
        </authorList>
    </citation>
    <scope>NUCLEOTIDE SEQUENCE</scope>
    <source>
        <strain evidence="7">CBS 123094</strain>
    </source>
</reference>
<evidence type="ECO:0000313" key="8">
    <source>
        <dbReference type="Proteomes" id="UP000799779"/>
    </source>
</evidence>
<keyword evidence="2" id="KW-0805">Transcription regulation</keyword>